<name>A0A4S8KVI4_DENBC</name>
<evidence type="ECO:0000313" key="1">
    <source>
        <dbReference type="EMBL" id="THU79840.1"/>
    </source>
</evidence>
<gene>
    <name evidence="1" type="ORF">K435DRAFT_875010</name>
</gene>
<organism evidence="1 2">
    <name type="scientific">Dendrothele bispora (strain CBS 962.96)</name>
    <dbReference type="NCBI Taxonomy" id="1314807"/>
    <lineage>
        <taxon>Eukaryota</taxon>
        <taxon>Fungi</taxon>
        <taxon>Dikarya</taxon>
        <taxon>Basidiomycota</taxon>
        <taxon>Agaricomycotina</taxon>
        <taxon>Agaricomycetes</taxon>
        <taxon>Agaricomycetidae</taxon>
        <taxon>Agaricales</taxon>
        <taxon>Agaricales incertae sedis</taxon>
        <taxon>Dendrothele</taxon>
    </lineage>
</organism>
<dbReference type="Proteomes" id="UP000297245">
    <property type="component" value="Unassembled WGS sequence"/>
</dbReference>
<sequence length="67" mass="7420">MTPYKTITPDNSRIQPISGSNTLGVVSSSNFPSSLVWLSRNIDMKADSKGRERFWRPLHTTGTPATI</sequence>
<proteinExistence type="predicted"/>
<dbReference type="AlphaFoldDB" id="A0A4S8KVI4"/>
<evidence type="ECO:0000313" key="2">
    <source>
        <dbReference type="Proteomes" id="UP000297245"/>
    </source>
</evidence>
<keyword evidence="2" id="KW-1185">Reference proteome</keyword>
<accession>A0A4S8KVI4</accession>
<protein>
    <submittedName>
        <fullName evidence="1">Uncharacterized protein</fullName>
    </submittedName>
</protein>
<dbReference type="EMBL" id="ML179969">
    <property type="protein sequence ID" value="THU79840.1"/>
    <property type="molecule type" value="Genomic_DNA"/>
</dbReference>
<reference evidence="1 2" key="1">
    <citation type="journal article" date="2019" name="Nat. Ecol. Evol.">
        <title>Megaphylogeny resolves global patterns of mushroom evolution.</title>
        <authorList>
            <person name="Varga T."/>
            <person name="Krizsan K."/>
            <person name="Foldi C."/>
            <person name="Dima B."/>
            <person name="Sanchez-Garcia M."/>
            <person name="Sanchez-Ramirez S."/>
            <person name="Szollosi G.J."/>
            <person name="Szarkandi J.G."/>
            <person name="Papp V."/>
            <person name="Albert L."/>
            <person name="Andreopoulos W."/>
            <person name="Angelini C."/>
            <person name="Antonin V."/>
            <person name="Barry K.W."/>
            <person name="Bougher N.L."/>
            <person name="Buchanan P."/>
            <person name="Buyck B."/>
            <person name="Bense V."/>
            <person name="Catcheside P."/>
            <person name="Chovatia M."/>
            <person name="Cooper J."/>
            <person name="Damon W."/>
            <person name="Desjardin D."/>
            <person name="Finy P."/>
            <person name="Geml J."/>
            <person name="Haridas S."/>
            <person name="Hughes K."/>
            <person name="Justo A."/>
            <person name="Karasinski D."/>
            <person name="Kautmanova I."/>
            <person name="Kiss B."/>
            <person name="Kocsube S."/>
            <person name="Kotiranta H."/>
            <person name="LaButti K.M."/>
            <person name="Lechner B.E."/>
            <person name="Liimatainen K."/>
            <person name="Lipzen A."/>
            <person name="Lukacs Z."/>
            <person name="Mihaltcheva S."/>
            <person name="Morgado L.N."/>
            <person name="Niskanen T."/>
            <person name="Noordeloos M.E."/>
            <person name="Ohm R.A."/>
            <person name="Ortiz-Santana B."/>
            <person name="Ovrebo C."/>
            <person name="Racz N."/>
            <person name="Riley R."/>
            <person name="Savchenko A."/>
            <person name="Shiryaev A."/>
            <person name="Soop K."/>
            <person name="Spirin V."/>
            <person name="Szebenyi C."/>
            <person name="Tomsovsky M."/>
            <person name="Tulloss R.E."/>
            <person name="Uehling J."/>
            <person name="Grigoriev I.V."/>
            <person name="Vagvolgyi C."/>
            <person name="Papp T."/>
            <person name="Martin F.M."/>
            <person name="Miettinen O."/>
            <person name="Hibbett D.S."/>
            <person name="Nagy L.G."/>
        </authorList>
    </citation>
    <scope>NUCLEOTIDE SEQUENCE [LARGE SCALE GENOMIC DNA]</scope>
    <source>
        <strain evidence="1 2">CBS 962.96</strain>
    </source>
</reference>